<evidence type="ECO:0000256" key="7">
    <source>
        <dbReference type="ARBA" id="ARBA00023242"/>
    </source>
</evidence>
<feature type="region of interest" description="Disordered" evidence="8">
    <location>
        <begin position="601"/>
        <end position="626"/>
    </location>
</feature>
<evidence type="ECO:0000256" key="6">
    <source>
        <dbReference type="ARBA" id="ARBA00022927"/>
    </source>
</evidence>
<sequence>MAAPELERILGELLEPDSGRIRRATARLREAFADPETPTRLSLLLAASPRPQVRQLAAVLLRRRLLGRWRRLDPGLRQRLPALLAEALERETERAVTVALAQLAALVLRRGGLSAWGPLGTWLQAAAQDPRPPRQEAALLVLSAAVVTAPEALAPHGPALVALCRAALDPAAAPPGPMAAALRALGGLAAMLGDTHTELLRLLVPDVLAALEKLLAADEALAAEALEVLDEFLEADPAAVTPHLRPLLDLCLQVGGDPSRGDAVRSRALATVAFVAQRRPKALLRGGLLPPLLGGLLGPLCAAPPPGRPDPEDEEDEEEEEGGEAEGSGGTSPRHAAAQALDVLAQALPPEKLLRPLLPLLEPLLGSPRPPARKGGLLALGALAEGCGEHLRRRYLAPALRVLRGGLGDAEGPVRGAAACALRRLAPCLQPEAATLAGEMLPTALAALEDPGVREAPAKAWYILESLLECLGEGVGPFLPLVLRVVLGVLDPPGSDRSLELALSTLCTLASEAGEQLRPHAGPILAALSPLLRPGPPETRPRRLQALEVLGALGPGAGDRLVPALELGLELALEEDEPEGRRVLYGLVGAAAAALGDDLGPLLPPPGPRAAGGVAAAPRPGGLGDA</sequence>
<evidence type="ECO:0000259" key="9">
    <source>
        <dbReference type="PROSITE" id="PS50166"/>
    </source>
</evidence>
<keyword evidence="6" id="KW-0653">Protein transport</keyword>
<keyword evidence="7" id="KW-0539">Nucleus</keyword>
<evidence type="ECO:0000256" key="4">
    <source>
        <dbReference type="ARBA" id="ARBA00022490"/>
    </source>
</evidence>
<keyword evidence="10" id="KW-1185">Reference proteome</keyword>
<feature type="compositionally biased region" description="Low complexity" evidence="8">
    <location>
        <begin position="609"/>
        <end position="620"/>
    </location>
</feature>
<dbReference type="Pfam" id="PF13513">
    <property type="entry name" value="HEAT_EZ"/>
    <property type="match status" value="1"/>
</dbReference>
<dbReference type="InterPro" id="IPR011989">
    <property type="entry name" value="ARM-like"/>
</dbReference>
<dbReference type="SMART" id="SM00913">
    <property type="entry name" value="IBN_N"/>
    <property type="match status" value="1"/>
</dbReference>
<dbReference type="InterPro" id="IPR001494">
    <property type="entry name" value="Importin-beta_N"/>
</dbReference>
<keyword evidence="4" id="KW-0963">Cytoplasm</keyword>
<organism evidence="10 11">
    <name type="scientific">Apteryx mantelli</name>
    <name type="common">North Island brown kiwi</name>
    <dbReference type="NCBI Taxonomy" id="2696672"/>
    <lineage>
        <taxon>Eukaryota</taxon>
        <taxon>Metazoa</taxon>
        <taxon>Chordata</taxon>
        <taxon>Craniata</taxon>
        <taxon>Vertebrata</taxon>
        <taxon>Euteleostomi</taxon>
        <taxon>Archelosauria</taxon>
        <taxon>Archosauria</taxon>
        <taxon>Dinosauria</taxon>
        <taxon>Saurischia</taxon>
        <taxon>Theropoda</taxon>
        <taxon>Coelurosauria</taxon>
        <taxon>Aves</taxon>
        <taxon>Palaeognathae</taxon>
        <taxon>Apterygiformes</taxon>
        <taxon>Apterygidae</taxon>
        <taxon>Apteryx</taxon>
    </lineage>
</organism>
<dbReference type="InterPro" id="IPR057672">
    <property type="entry name" value="TPR_IPO4/5"/>
</dbReference>
<dbReference type="GeneID" id="136995174"/>
<dbReference type="InterPro" id="IPR016024">
    <property type="entry name" value="ARM-type_fold"/>
</dbReference>
<evidence type="ECO:0000313" key="11">
    <source>
        <dbReference type="RefSeq" id="XP_067171078.1"/>
    </source>
</evidence>
<dbReference type="Gene3D" id="1.25.10.10">
    <property type="entry name" value="Leucine-rich Repeat Variant"/>
    <property type="match status" value="1"/>
</dbReference>
<dbReference type="PANTHER" id="PTHR10527">
    <property type="entry name" value="IMPORTIN BETA"/>
    <property type="match status" value="1"/>
</dbReference>
<dbReference type="InterPro" id="IPR040122">
    <property type="entry name" value="Importin_beta"/>
</dbReference>
<comment type="subcellular location">
    <subcellularLocation>
        <location evidence="2">Cytoplasm</location>
    </subcellularLocation>
    <subcellularLocation>
        <location evidence="1">Nucleus</location>
    </subcellularLocation>
</comment>
<name>A0ABM4G1J2_9AVES</name>
<dbReference type="RefSeq" id="XP_067171078.1">
    <property type="nucleotide sequence ID" value="XM_067314977.1"/>
</dbReference>
<evidence type="ECO:0000256" key="2">
    <source>
        <dbReference type="ARBA" id="ARBA00004496"/>
    </source>
</evidence>
<gene>
    <name evidence="11" type="primary">LOC136995174</name>
</gene>
<evidence type="ECO:0000313" key="10">
    <source>
        <dbReference type="Proteomes" id="UP001652627"/>
    </source>
</evidence>
<feature type="domain" description="Importin N-terminal" evidence="9">
    <location>
        <begin position="24"/>
        <end position="90"/>
    </location>
</feature>
<dbReference type="SUPFAM" id="SSF48371">
    <property type="entry name" value="ARM repeat"/>
    <property type="match status" value="1"/>
</dbReference>
<keyword evidence="5" id="KW-0677">Repeat</keyword>
<feature type="region of interest" description="Disordered" evidence="8">
    <location>
        <begin position="300"/>
        <end position="335"/>
    </location>
</feature>
<proteinExistence type="predicted"/>
<protein>
    <submittedName>
        <fullName evidence="11">Importin-4-like</fullName>
    </submittedName>
</protein>
<evidence type="ECO:0000256" key="8">
    <source>
        <dbReference type="SAM" id="MobiDB-lite"/>
    </source>
</evidence>
<reference evidence="11" key="1">
    <citation type="submission" date="2025-08" db="UniProtKB">
        <authorList>
            <consortium name="RefSeq"/>
        </authorList>
    </citation>
    <scope>IDENTIFICATION</scope>
    <source>
        <tissue evidence="11">Blood</tissue>
    </source>
</reference>
<keyword evidence="3" id="KW-0813">Transport</keyword>
<dbReference type="Pfam" id="PF25780">
    <property type="entry name" value="TPR_IPO5"/>
    <property type="match status" value="1"/>
</dbReference>
<accession>A0ABM4G1J2</accession>
<dbReference type="Proteomes" id="UP001652627">
    <property type="component" value="Chromosome 39"/>
</dbReference>
<feature type="compositionally biased region" description="Acidic residues" evidence="8">
    <location>
        <begin position="311"/>
        <end position="324"/>
    </location>
</feature>
<dbReference type="PROSITE" id="PS50166">
    <property type="entry name" value="IMPORTIN_B_NT"/>
    <property type="match status" value="1"/>
</dbReference>
<evidence type="ECO:0000256" key="3">
    <source>
        <dbReference type="ARBA" id="ARBA00022448"/>
    </source>
</evidence>
<evidence type="ECO:0000256" key="1">
    <source>
        <dbReference type="ARBA" id="ARBA00004123"/>
    </source>
</evidence>
<evidence type="ECO:0000256" key="5">
    <source>
        <dbReference type="ARBA" id="ARBA00022737"/>
    </source>
</evidence>